<dbReference type="PROSITE" id="PS51450">
    <property type="entry name" value="LRR"/>
    <property type="match status" value="1"/>
</dbReference>
<dbReference type="InterPro" id="IPR032675">
    <property type="entry name" value="LRR_dom_sf"/>
</dbReference>
<proteinExistence type="predicted"/>
<evidence type="ECO:0000256" key="5">
    <source>
        <dbReference type="ARBA" id="ARBA00022821"/>
    </source>
</evidence>
<dbReference type="FunFam" id="3.40.50.10140:FF:000007">
    <property type="entry name" value="Disease resistance protein (TIR-NBS-LRR class)"/>
    <property type="match status" value="1"/>
</dbReference>
<dbReference type="SUPFAM" id="SSF52058">
    <property type="entry name" value="L domain-like"/>
    <property type="match status" value="2"/>
</dbReference>
<organism evidence="10 11">
    <name type="scientific">Lithocarpus litseifolius</name>
    <dbReference type="NCBI Taxonomy" id="425828"/>
    <lineage>
        <taxon>Eukaryota</taxon>
        <taxon>Viridiplantae</taxon>
        <taxon>Streptophyta</taxon>
        <taxon>Embryophyta</taxon>
        <taxon>Tracheophyta</taxon>
        <taxon>Spermatophyta</taxon>
        <taxon>Magnoliopsida</taxon>
        <taxon>eudicotyledons</taxon>
        <taxon>Gunneridae</taxon>
        <taxon>Pentapetalae</taxon>
        <taxon>rosids</taxon>
        <taxon>fabids</taxon>
        <taxon>Fagales</taxon>
        <taxon>Fagaceae</taxon>
        <taxon>Lithocarpus</taxon>
    </lineage>
</organism>
<evidence type="ECO:0000256" key="7">
    <source>
        <dbReference type="ARBA" id="ARBA00047304"/>
    </source>
</evidence>
<feature type="domain" description="TIR" evidence="9">
    <location>
        <begin position="16"/>
        <end position="182"/>
    </location>
</feature>
<evidence type="ECO:0000313" key="10">
    <source>
        <dbReference type="EMBL" id="KAK9995002.1"/>
    </source>
</evidence>
<dbReference type="GO" id="GO:0007165">
    <property type="term" value="P:signal transduction"/>
    <property type="evidence" value="ECO:0007669"/>
    <property type="project" value="InterPro"/>
</dbReference>
<evidence type="ECO:0000313" key="11">
    <source>
        <dbReference type="Proteomes" id="UP001459277"/>
    </source>
</evidence>
<dbReference type="SUPFAM" id="SSF46785">
    <property type="entry name" value="Winged helix' DNA-binding domain"/>
    <property type="match status" value="1"/>
</dbReference>
<dbReference type="PANTHER" id="PTHR11017">
    <property type="entry name" value="LEUCINE-RICH REPEAT-CONTAINING PROTEIN"/>
    <property type="match status" value="1"/>
</dbReference>
<dbReference type="InterPro" id="IPR042197">
    <property type="entry name" value="Apaf_helical"/>
</dbReference>
<evidence type="ECO:0000256" key="1">
    <source>
        <dbReference type="ARBA" id="ARBA00011982"/>
    </source>
</evidence>
<accession>A0AAW2CBX0</accession>
<feature type="region of interest" description="Disordered" evidence="8">
    <location>
        <begin position="1170"/>
        <end position="1205"/>
    </location>
</feature>
<evidence type="ECO:0000256" key="8">
    <source>
        <dbReference type="SAM" id="MobiDB-lite"/>
    </source>
</evidence>
<dbReference type="SMART" id="SM00369">
    <property type="entry name" value="LRR_TYP"/>
    <property type="match status" value="4"/>
</dbReference>
<dbReference type="GO" id="GO:0061809">
    <property type="term" value="F:NAD+ nucleosidase activity, cyclic ADP-ribose generating"/>
    <property type="evidence" value="ECO:0007669"/>
    <property type="project" value="UniProtKB-EC"/>
</dbReference>
<dbReference type="Proteomes" id="UP001459277">
    <property type="component" value="Unassembled WGS sequence"/>
</dbReference>
<dbReference type="Gene3D" id="3.80.10.10">
    <property type="entry name" value="Ribonuclease Inhibitor"/>
    <property type="match status" value="3"/>
</dbReference>
<dbReference type="Pfam" id="PF01582">
    <property type="entry name" value="TIR"/>
    <property type="match status" value="1"/>
</dbReference>
<dbReference type="SUPFAM" id="SSF52200">
    <property type="entry name" value="Toll/Interleukin receptor TIR domain"/>
    <property type="match status" value="1"/>
</dbReference>
<reference evidence="10 11" key="1">
    <citation type="submission" date="2024-01" db="EMBL/GenBank/DDBJ databases">
        <title>A telomere-to-telomere, gap-free genome of sweet tea (Lithocarpus litseifolius).</title>
        <authorList>
            <person name="Zhou J."/>
        </authorList>
    </citation>
    <scope>NUCLEOTIDE SEQUENCE [LARGE SCALE GENOMIC DNA]</scope>
    <source>
        <strain evidence="10">Zhou-2022a</strain>
        <tissue evidence="10">Leaf</tissue>
    </source>
</reference>
<dbReference type="InterPro" id="IPR003591">
    <property type="entry name" value="Leu-rich_rpt_typical-subtyp"/>
</dbReference>
<evidence type="ECO:0000256" key="2">
    <source>
        <dbReference type="ARBA" id="ARBA00022614"/>
    </source>
</evidence>
<dbReference type="InterPro" id="IPR000157">
    <property type="entry name" value="TIR_dom"/>
</dbReference>
<dbReference type="SUPFAM" id="SSF52540">
    <property type="entry name" value="P-loop containing nucleoside triphosphate hydrolases"/>
    <property type="match status" value="1"/>
</dbReference>
<dbReference type="InterPro" id="IPR027417">
    <property type="entry name" value="P-loop_NTPase"/>
</dbReference>
<dbReference type="InterPro" id="IPR001611">
    <property type="entry name" value="Leu-rich_rpt"/>
</dbReference>
<dbReference type="GO" id="GO:0006952">
    <property type="term" value="P:defense response"/>
    <property type="evidence" value="ECO:0007669"/>
    <property type="project" value="UniProtKB-KW"/>
</dbReference>
<keyword evidence="6" id="KW-0520">NAD</keyword>
<dbReference type="AlphaFoldDB" id="A0AAW2CBX0"/>
<dbReference type="InterPro" id="IPR011713">
    <property type="entry name" value="Leu-rich_rpt_3"/>
</dbReference>
<name>A0AAW2CBX0_9ROSI</name>
<keyword evidence="5" id="KW-0611">Plant defense</keyword>
<dbReference type="Gene3D" id="3.40.50.300">
    <property type="entry name" value="P-loop containing nucleotide triphosphate hydrolases"/>
    <property type="match status" value="1"/>
</dbReference>
<dbReference type="Pfam" id="PF00931">
    <property type="entry name" value="NB-ARC"/>
    <property type="match status" value="1"/>
</dbReference>
<dbReference type="InterPro" id="IPR035897">
    <property type="entry name" value="Toll_tir_struct_dom_sf"/>
</dbReference>
<evidence type="ECO:0000256" key="6">
    <source>
        <dbReference type="ARBA" id="ARBA00023027"/>
    </source>
</evidence>
<dbReference type="Pfam" id="PF13855">
    <property type="entry name" value="LRR_8"/>
    <property type="match status" value="1"/>
</dbReference>
<dbReference type="Pfam" id="PF20160">
    <property type="entry name" value="C-JID"/>
    <property type="match status" value="1"/>
</dbReference>
<dbReference type="EMBL" id="JAZDWU010000008">
    <property type="protein sequence ID" value="KAK9995002.1"/>
    <property type="molecule type" value="Genomic_DNA"/>
</dbReference>
<evidence type="ECO:0000256" key="4">
    <source>
        <dbReference type="ARBA" id="ARBA00022801"/>
    </source>
</evidence>
<dbReference type="Pfam" id="PF23286">
    <property type="entry name" value="LRR_13"/>
    <property type="match status" value="1"/>
</dbReference>
<dbReference type="PROSITE" id="PS50104">
    <property type="entry name" value="TIR"/>
    <property type="match status" value="1"/>
</dbReference>
<dbReference type="Pfam" id="PF07725">
    <property type="entry name" value="LRR_3"/>
    <property type="match status" value="1"/>
</dbReference>
<protein>
    <recommendedName>
        <fullName evidence="1">ADP-ribosyl cyclase/cyclic ADP-ribose hydrolase</fullName>
        <ecNumber evidence="1">3.2.2.6</ecNumber>
    </recommendedName>
</protein>
<dbReference type="SMART" id="SM00255">
    <property type="entry name" value="TIR"/>
    <property type="match status" value="1"/>
</dbReference>
<dbReference type="InterPro" id="IPR045344">
    <property type="entry name" value="C-JID"/>
</dbReference>
<dbReference type="PANTHER" id="PTHR11017:SF559">
    <property type="entry name" value="DISEASE RESISTANCE PROTEIN CHL1"/>
    <property type="match status" value="1"/>
</dbReference>
<dbReference type="Pfam" id="PF23282">
    <property type="entry name" value="WHD_ROQ1"/>
    <property type="match status" value="1"/>
</dbReference>
<dbReference type="PRINTS" id="PR00364">
    <property type="entry name" value="DISEASERSIST"/>
</dbReference>
<keyword evidence="11" id="KW-1185">Reference proteome</keyword>
<dbReference type="InterPro" id="IPR058192">
    <property type="entry name" value="WHD_ROQ1-like"/>
</dbReference>
<gene>
    <name evidence="10" type="ORF">SO802_024705</name>
</gene>
<keyword evidence="3" id="KW-0677">Repeat</keyword>
<dbReference type="InterPro" id="IPR058546">
    <property type="entry name" value="RPS4B/Roq1-like_LRR"/>
</dbReference>
<comment type="caution">
    <text evidence="10">The sequence shown here is derived from an EMBL/GenBank/DDBJ whole genome shotgun (WGS) entry which is preliminary data.</text>
</comment>
<dbReference type="InterPro" id="IPR036390">
    <property type="entry name" value="WH_DNA-bd_sf"/>
</dbReference>
<keyword evidence="2" id="KW-0433">Leucine-rich repeat</keyword>
<keyword evidence="4" id="KW-0378">Hydrolase</keyword>
<evidence type="ECO:0000256" key="3">
    <source>
        <dbReference type="ARBA" id="ARBA00022737"/>
    </source>
</evidence>
<dbReference type="Gene3D" id="1.10.8.430">
    <property type="entry name" value="Helical domain of apoptotic protease-activating factors"/>
    <property type="match status" value="1"/>
</dbReference>
<dbReference type="InterPro" id="IPR002182">
    <property type="entry name" value="NB-ARC"/>
</dbReference>
<sequence length="1205" mass="138012">MDTISPASSSSSTHQWKYHVFLSFRGEDTRNNFTDHLYAALNQKGVYTFRDDEKLERGEPISPVLLKAIEDSLFAIVVLSKNYASSIWCLDELVKIMDCKKNMGLIVLPIFYDVEPSVVREQTKTYAQALVEHERPFNKNFKKVHMWRAALTDVSNLSGWSLEDGPESEFIQGIIKVILLKLSSLFPKDTNGLVGINSRVEKLMSLLAIGSNDVRIIGIWGMGGIGKTTLARVVYDKVFNEFEGGCFIANVRGESKTCELLPLQQKLIREILMDDSVNIRDDYDGVCMIKNRLCHKKVLLVLDNVYQFNQLEKLAGDSKWFGLGSRVIITTRDEHLLIRHKVHGIYEAQGLNDYEALHLFSLKAFNKYHPPEDYLDLSTSFVDYAKGLPLAIDVLGSFLYNRSKEEWEDALDMMKEYPKKEIIEILEIGFDGLRATEKEIFLHIACFFNMKEKDYIVEILDCLGLHPKIGLKVLIERSLLKYYENKYWMHDLLQKMGHDIVRRNYPQEPEKWSKLWLYKDIYNVLMKNMEIEAIQGLVLELGELHIFEMARWNLEAFPKMPNLKLLIIHGVQLLHGPKNLPNKLKILDWSEYPSKSLPSDFQPDELVELHLLHSKIEQLWKGTKYLDKLKLIKLNDSLNLIATIDFTGVPNLEKLVLNGCINLHEVHPSIMVLKKLTFLDLENCKSLRSLPNKFEMESLEILILSGCSKIKRIPEFIRNMKHLSKLHLNATAITKLPSSVEHLTNLASLQLRDCKNLVCLPSINCSFKSLKDINLAGCSKLDNLPKKLWNIKSLEKVNVSGIALRELPLSVVTLKNLKELSFRGCKGPPPKLLWSKLLPFNLMPKRSLSPVSLFLPSLLDLSSLTKLDLSDCNLQTIPNDIGNLSSIKNLNLSENHFSCLPESIAQLSKLLVIDLRNCTRLCSLPQLPSTTEFFEADGCTSLETFPNGLKPKNTYTTGLFLVNCFKLAGRSDMFFNVLRMLLTFHQEIHKQSIIIGLYGAFNIVIPGSEIPKWFRHQSVGNIVNAQVTHRNENKWIGIAGCAMSCPNFYLYDFGRSLRCHILINEREGLHLFVGCCPRYVQIKSRHLWMCYLPYQMFTENERTILGQIDEKGFIQMELRFRWVPEHDVEINKCGFRLVYEQDIEDIREMISAQSSNSTCVTPYKDVHRNSTEGIKLKRSRNEYEGPGASGEGSSNDVPHSKRIEK</sequence>
<dbReference type="Gene3D" id="3.40.50.10140">
    <property type="entry name" value="Toll/interleukin-1 receptor homology (TIR) domain"/>
    <property type="match status" value="1"/>
</dbReference>
<dbReference type="InterPro" id="IPR044974">
    <property type="entry name" value="Disease_R_plants"/>
</dbReference>
<comment type="catalytic activity">
    <reaction evidence="7">
        <text>NAD(+) + H2O = ADP-D-ribose + nicotinamide + H(+)</text>
        <dbReference type="Rhea" id="RHEA:16301"/>
        <dbReference type="ChEBI" id="CHEBI:15377"/>
        <dbReference type="ChEBI" id="CHEBI:15378"/>
        <dbReference type="ChEBI" id="CHEBI:17154"/>
        <dbReference type="ChEBI" id="CHEBI:57540"/>
        <dbReference type="ChEBI" id="CHEBI:57967"/>
        <dbReference type="EC" id="3.2.2.6"/>
    </reaction>
    <physiologicalReaction direction="left-to-right" evidence="7">
        <dbReference type="Rhea" id="RHEA:16302"/>
    </physiologicalReaction>
</comment>
<dbReference type="EC" id="3.2.2.6" evidence="1"/>
<dbReference type="GO" id="GO:0043531">
    <property type="term" value="F:ADP binding"/>
    <property type="evidence" value="ECO:0007669"/>
    <property type="project" value="InterPro"/>
</dbReference>
<evidence type="ECO:0000259" key="9">
    <source>
        <dbReference type="PROSITE" id="PS50104"/>
    </source>
</evidence>